<dbReference type="RefSeq" id="WP_279965136.1">
    <property type="nucleotide sequence ID" value="NZ_CP122537.1"/>
</dbReference>
<reference evidence="1 2" key="1">
    <citation type="submission" date="2023-04" db="EMBL/GenBank/DDBJ databases">
        <title>Jannaschia ovalis sp. nov., a marine bacterium isolated from sea tidal flat.</title>
        <authorList>
            <person name="Kwon D.Y."/>
            <person name="Kim J.-J."/>
        </authorList>
    </citation>
    <scope>NUCLEOTIDE SEQUENCE [LARGE SCALE GENOMIC DNA]</scope>
    <source>
        <strain evidence="1 2">GRR-S6-38</strain>
    </source>
</reference>
<evidence type="ECO:0000313" key="1">
    <source>
        <dbReference type="EMBL" id="WGH78385.1"/>
    </source>
</evidence>
<dbReference type="Pfam" id="PF06935">
    <property type="entry name" value="DUF1284"/>
    <property type="match status" value="1"/>
</dbReference>
<name>A0ABY8LAN1_9RHOB</name>
<dbReference type="EMBL" id="CP122537">
    <property type="protein sequence ID" value="WGH78385.1"/>
    <property type="molecule type" value="Genomic_DNA"/>
</dbReference>
<keyword evidence="2" id="KW-1185">Reference proteome</keyword>
<gene>
    <name evidence="1" type="ORF">P8627_15380</name>
</gene>
<dbReference type="InterPro" id="IPR009702">
    <property type="entry name" value="DUF1284"/>
</dbReference>
<protein>
    <submittedName>
        <fullName evidence="1">DUF1284 domain-containing protein</fullName>
    </submittedName>
</protein>
<sequence>MSLRLRPHHVLCAIGFEGRGYDDAFTSNMARIVMGGLRAPDGPRTEILITGQADALCAPCPNRDGLGCTKQATVSALDRQHAAALRIAPGDRLTWGACLERVLDHVAPGDLSRICDGCQWLELGICERALARLHAEAAGGGGGTARARPAGRAG</sequence>
<dbReference type="Proteomes" id="UP001243420">
    <property type="component" value="Chromosome"/>
</dbReference>
<accession>A0ABY8LAN1</accession>
<proteinExistence type="predicted"/>
<organism evidence="1 2">
    <name type="scientific">Jannaschia ovalis</name>
    <dbReference type="NCBI Taxonomy" id="3038773"/>
    <lineage>
        <taxon>Bacteria</taxon>
        <taxon>Pseudomonadati</taxon>
        <taxon>Pseudomonadota</taxon>
        <taxon>Alphaproteobacteria</taxon>
        <taxon>Rhodobacterales</taxon>
        <taxon>Roseobacteraceae</taxon>
        <taxon>Jannaschia</taxon>
    </lineage>
</organism>
<evidence type="ECO:0000313" key="2">
    <source>
        <dbReference type="Proteomes" id="UP001243420"/>
    </source>
</evidence>